<name>A0A378KHP2_9GAMM</name>
<organism evidence="2 3">
    <name type="scientific">Legionella busanensis</name>
    <dbReference type="NCBI Taxonomy" id="190655"/>
    <lineage>
        <taxon>Bacteria</taxon>
        <taxon>Pseudomonadati</taxon>
        <taxon>Pseudomonadota</taxon>
        <taxon>Gammaproteobacteria</taxon>
        <taxon>Legionellales</taxon>
        <taxon>Legionellaceae</taxon>
        <taxon>Legionella</taxon>
    </lineage>
</organism>
<dbReference type="Proteomes" id="UP000254794">
    <property type="component" value="Unassembled WGS sequence"/>
</dbReference>
<dbReference type="AlphaFoldDB" id="A0A378KHP2"/>
<dbReference type="EMBL" id="UGOD01000003">
    <property type="protein sequence ID" value="STX81304.1"/>
    <property type="molecule type" value="Genomic_DNA"/>
</dbReference>
<proteinExistence type="predicted"/>
<dbReference type="RefSeq" id="WP_115332706.1">
    <property type="nucleotide sequence ID" value="NZ_CAAAHP010000010.1"/>
</dbReference>
<accession>A0A378KHP2</accession>
<dbReference type="InterPro" id="IPR041229">
    <property type="entry name" value="HEPN_Apea"/>
</dbReference>
<evidence type="ECO:0000313" key="3">
    <source>
        <dbReference type="Proteomes" id="UP000254794"/>
    </source>
</evidence>
<evidence type="ECO:0000259" key="1">
    <source>
        <dbReference type="Pfam" id="PF18739"/>
    </source>
</evidence>
<dbReference type="OrthoDB" id="9962213at2"/>
<protein>
    <recommendedName>
        <fullName evidence="1">Apea-like HEPN domain-containing protein</fullName>
    </recommendedName>
</protein>
<evidence type="ECO:0000313" key="2">
    <source>
        <dbReference type="EMBL" id="STX81304.1"/>
    </source>
</evidence>
<sequence length="299" mass="35303">MSNKNLTCNKITILLAKPRIGTCYIQPITNTFNYVDNNVNYAVNINFINFDIEVIITTSKLVNIDTLRDNFLSLYEIKMLFLRYFPNIQKIEVSNTIDSHYDDELEKKSTQLYENFLVAYSSYGDLKKNCACLIDIATFNYDQIFPKWIPFKNNYDFPYRMYLYTTSTMEFLIDLRLALLSQVFEPLFKAFLIREKPQNFKEVIQETILLKGTSIFKKQINEVTLIPMIDKIKTNRNQLFHVEKKKNIPNGSECLYIFHKLNLLYRYCLLELLEVDLSTYSSRLENFITTIETSFDDCS</sequence>
<keyword evidence="3" id="KW-1185">Reference proteome</keyword>
<reference evidence="2 3" key="1">
    <citation type="submission" date="2018-06" db="EMBL/GenBank/DDBJ databases">
        <authorList>
            <consortium name="Pathogen Informatics"/>
            <person name="Doyle S."/>
        </authorList>
    </citation>
    <scope>NUCLEOTIDE SEQUENCE [LARGE SCALE GENOMIC DNA]</scope>
    <source>
        <strain evidence="2 3">NCTC13316</strain>
    </source>
</reference>
<feature type="domain" description="Apea-like HEPN" evidence="1">
    <location>
        <begin position="196"/>
        <end position="276"/>
    </location>
</feature>
<gene>
    <name evidence="2" type="ORF">NCTC13316_03173</name>
</gene>
<dbReference type="Pfam" id="PF18739">
    <property type="entry name" value="HEPN_Apea"/>
    <property type="match status" value="1"/>
</dbReference>